<evidence type="ECO:0000256" key="3">
    <source>
        <dbReference type="ARBA" id="ARBA00022527"/>
    </source>
</evidence>
<dbReference type="Gene3D" id="1.10.510.10">
    <property type="entry name" value="Transferase(Phosphotransferase) domain 1"/>
    <property type="match status" value="1"/>
</dbReference>
<dbReference type="InterPro" id="IPR011009">
    <property type="entry name" value="Kinase-like_dom_sf"/>
</dbReference>
<keyword evidence="7 14" id="KW-0547">Nucleotide-binding</keyword>
<feature type="region of interest" description="Disordered" evidence="16">
    <location>
        <begin position="422"/>
        <end position="450"/>
    </location>
</feature>
<evidence type="ECO:0000256" key="12">
    <source>
        <dbReference type="ARBA" id="ARBA00047899"/>
    </source>
</evidence>
<protein>
    <recommendedName>
        <fullName evidence="2">non-specific serine/threonine protein kinase</fullName>
        <ecNumber evidence="2">2.7.11.1</ecNumber>
    </recommendedName>
</protein>
<dbReference type="SUPFAM" id="SSF50729">
    <property type="entry name" value="PH domain-like"/>
    <property type="match status" value="1"/>
</dbReference>
<accession>A0AAU9JCE2</accession>
<keyword evidence="8" id="KW-0418">Kinase</keyword>
<dbReference type="InterPro" id="IPR008271">
    <property type="entry name" value="Ser/Thr_kinase_AS"/>
</dbReference>
<evidence type="ECO:0000256" key="4">
    <source>
        <dbReference type="ARBA" id="ARBA00022679"/>
    </source>
</evidence>
<feature type="domain" description="Protein kinase" evidence="18">
    <location>
        <begin position="134"/>
        <end position="391"/>
    </location>
</feature>
<proteinExistence type="inferred from homology"/>
<dbReference type="FunFam" id="3.30.200.20:FF:000315">
    <property type="entry name" value="Calcium-dependent protein kinase 3"/>
    <property type="match status" value="1"/>
</dbReference>
<dbReference type="PROSITE" id="PS00108">
    <property type="entry name" value="PROTEIN_KINASE_ST"/>
    <property type="match status" value="1"/>
</dbReference>
<dbReference type="PROSITE" id="PS50003">
    <property type="entry name" value="PH_DOMAIN"/>
    <property type="match status" value="1"/>
</dbReference>
<organism evidence="19 20">
    <name type="scientific">Blepharisma stoltei</name>
    <dbReference type="NCBI Taxonomy" id="1481888"/>
    <lineage>
        <taxon>Eukaryota</taxon>
        <taxon>Sar</taxon>
        <taxon>Alveolata</taxon>
        <taxon>Ciliophora</taxon>
        <taxon>Postciliodesmatophora</taxon>
        <taxon>Heterotrichea</taxon>
        <taxon>Heterotrichida</taxon>
        <taxon>Blepharismidae</taxon>
        <taxon>Blepharisma</taxon>
    </lineage>
</organism>
<dbReference type="InterPro" id="IPR000719">
    <property type="entry name" value="Prot_kinase_dom"/>
</dbReference>
<evidence type="ECO:0000256" key="16">
    <source>
        <dbReference type="SAM" id="MobiDB-lite"/>
    </source>
</evidence>
<dbReference type="CDD" id="cd05117">
    <property type="entry name" value="STKc_CAMK"/>
    <property type="match status" value="1"/>
</dbReference>
<evidence type="ECO:0000256" key="2">
    <source>
        <dbReference type="ARBA" id="ARBA00012513"/>
    </source>
</evidence>
<feature type="binding site" evidence="14">
    <location>
        <position position="163"/>
    </location>
    <ligand>
        <name>ATP</name>
        <dbReference type="ChEBI" id="CHEBI:30616"/>
    </ligand>
</feature>
<dbReference type="GO" id="GO:0004674">
    <property type="term" value="F:protein serine/threonine kinase activity"/>
    <property type="evidence" value="ECO:0007669"/>
    <property type="project" value="UniProtKB-KW"/>
</dbReference>
<comment type="cofactor">
    <cofactor evidence="1">
        <name>Mg(2+)</name>
        <dbReference type="ChEBI" id="CHEBI:18420"/>
    </cofactor>
</comment>
<evidence type="ECO:0000259" key="17">
    <source>
        <dbReference type="PROSITE" id="PS50003"/>
    </source>
</evidence>
<evidence type="ECO:0000256" key="8">
    <source>
        <dbReference type="ARBA" id="ARBA00022777"/>
    </source>
</evidence>
<keyword evidence="3 15" id="KW-0723">Serine/threonine-protein kinase</keyword>
<dbReference type="EC" id="2.7.11.1" evidence="2"/>
<evidence type="ECO:0000256" key="1">
    <source>
        <dbReference type="ARBA" id="ARBA00001946"/>
    </source>
</evidence>
<gene>
    <name evidence="19" type="ORF">BSTOLATCC_MIC36393</name>
</gene>
<evidence type="ECO:0000256" key="6">
    <source>
        <dbReference type="ARBA" id="ARBA00022737"/>
    </source>
</evidence>
<sequence length="474" mass="54876">MESIFENINAHLEGKFWTRLEPPVAITPQQELHRGTLFETNESKQLLKKRNYLLTNTSLFFAEEDYSLARKESSIRWMIMEPFIETLGEDTKYGFRLKQGACQKDFYTDSNESLDIWIDKLSSICIMTSIENDYKFVKKIGKGSFADVYLAKDLITSENVAIKAIHKIVCLKSPNGLSSLVNEIEIMRKLDHPNIIKFYKIYESEHHISLVLDFLEGGELFTRVLSKGSYTEKEAARLIWKLLKVLKYLDSNQIIHRDVKLENIMLKSKDKNTSFKLIDFGLACYCEENLTLRCGSPGYIAPEILKKYPYSTKADVFSAGVILYILLSGRSPFPGRNNGEVLARNRDCRLHFEDSYWSAVSAQAIKFVLTLTESNPDLRPTAKEALKSSWFLILKRHERRKNHNKSKFIPIALQNPFQEIKEEENEEEPHHRHGAISSGDTTPVLRNNPRMPINFRKSAINFEDNETYRDKFDF</sequence>
<evidence type="ECO:0000256" key="13">
    <source>
        <dbReference type="ARBA" id="ARBA00048679"/>
    </source>
</evidence>
<dbReference type="Proteomes" id="UP001162131">
    <property type="component" value="Unassembled WGS sequence"/>
</dbReference>
<dbReference type="InterPro" id="IPR017441">
    <property type="entry name" value="Protein_kinase_ATP_BS"/>
</dbReference>
<evidence type="ECO:0000256" key="7">
    <source>
        <dbReference type="ARBA" id="ARBA00022741"/>
    </source>
</evidence>
<evidence type="ECO:0000256" key="11">
    <source>
        <dbReference type="ARBA" id="ARBA00024334"/>
    </source>
</evidence>
<evidence type="ECO:0000259" key="18">
    <source>
        <dbReference type="PROSITE" id="PS50011"/>
    </source>
</evidence>
<dbReference type="PROSITE" id="PS50011">
    <property type="entry name" value="PROTEIN_KINASE_DOM"/>
    <property type="match status" value="1"/>
</dbReference>
<evidence type="ECO:0000313" key="19">
    <source>
        <dbReference type="EMBL" id="CAG9324607.1"/>
    </source>
</evidence>
<dbReference type="GO" id="GO:0046872">
    <property type="term" value="F:metal ion binding"/>
    <property type="evidence" value="ECO:0007669"/>
    <property type="project" value="UniProtKB-KW"/>
</dbReference>
<evidence type="ECO:0000256" key="10">
    <source>
        <dbReference type="ARBA" id="ARBA00022840"/>
    </source>
</evidence>
<comment type="similarity">
    <text evidence="11">Belongs to the protein kinase superfamily. Ser/Thr protein kinase family. CDPK subfamily.</text>
</comment>
<dbReference type="FunFam" id="1.10.510.10:FF:000945">
    <property type="entry name" value="Uncharacterized protein"/>
    <property type="match status" value="1"/>
</dbReference>
<comment type="catalytic activity">
    <reaction evidence="13">
        <text>L-seryl-[protein] + ATP = O-phospho-L-seryl-[protein] + ADP + H(+)</text>
        <dbReference type="Rhea" id="RHEA:17989"/>
        <dbReference type="Rhea" id="RHEA-COMP:9863"/>
        <dbReference type="Rhea" id="RHEA-COMP:11604"/>
        <dbReference type="ChEBI" id="CHEBI:15378"/>
        <dbReference type="ChEBI" id="CHEBI:29999"/>
        <dbReference type="ChEBI" id="CHEBI:30616"/>
        <dbReference type="ChEBI" id="CHEBI:83421"/>
        <dbReference type="ChEBI" id="CHEBI:456216"/>
        <dbReference type="EC" id="2.7.11.1"/>
    </reaction>
</comment>
<comment type="caution">
    <text evidence="19">The sequence shown here is derived from an EMBL/GenBank/DDBJ whole genome shotgun (WGS) entry which is preliminary data.</text>
</comment>
<keyword evidence="10 14" id="KW-0067">ATP-binding</keyword>
<evidence type="ECO:0000313" key="20">
    <source>
        <dbReference type="Proteomes" id="UP001162131"/>
    </source>
</evidence>
<reference evidence="19" key="1">
    <citation type="submission" date="2021-09" db="EMBL/GenBank/DDBJ databases">
        <authorList>
            <consortium name="AG Swart"/>
            <person name="Singh M."/>
            <person name="Singh A."/>
            <person name="Seah K."/>
            <person name="Emmerich C."/>
        </authorList>
    </citation>
    <scope>NUCLEOTIDE SEQUENCE</scope>
    <source>
        <strain evidence="19">ATCC30299</strain>
    </source>
</reference>
<name>A0AAU9JCE2_9CILI</name>
<keyword evidence="6" id="KW-0677">Repeat</keyword>
<dbReference type="PROSITE" id="PS00107">
    <property type="entry name" value="PROTEIN_KINASE_ATP"/>
    <property type="match status" value="1"/>
</dbReference>
<dbReference type="SUPFAM" id="SSF56112">
    <property type="entry name" value="Protein kinase-like (PK-like)"/>
    <property type="match status" value="1"/>
</dbReference>
<keyword evidence="4" id="KW-0808">Transferase</keyword>
<dbReference type="SMART" id="SM00220">
    <property type="entry name" value="S_TKc"/>
    <property type="match status" value="1"/>
</dbReference>
<dbReference type="Pfam" id="PF00069">
    <property type="entry name" value="Pkinase"/>
    <property type="match status" value="1"/>
</dbReference>
<keyword evidence="20" id="KW-1185">Reference proteome</keyword>
<evidence type="ECO:0000256" key="9">
    <source>
        <dbReference type="ARBA" id="ARBA00022837"/>
    </source>
</evidence>
<dbReference type="Gene3D" id="3.30.200.20">
    <property type="entry name" value="Phosphorylase Kinase, domain 1"/>
    <property type="match status" value="1"/>
</dbReference>
<dbReference type="PANTHER" id="PTHR24347">
    <property type="entry name" value="SERINE/THREONINE-PROTEIN KINASE"/>
    <property type="match status" value="1"/>
</dbReference>
<dbReference type="AlphaFoldDB" id="A0AAU9JCE2"/>
<comment type="catalytic activity">
    <reaction evidence="12">
        <text>L-threonyl-[protein] + ATP = O-phospho-L-threonyl-[protein] + ADP + H(+)</text>
        <dbReference type="Rhea" id="RHEA:46608"/>
        <dbReference type="Rhea" id="RHEA-COMP:11060"/>
        <dbReference type="Rhea" id="RHEA-COMP:11605"/>
        <dbReference type="ChEBI" id="CHEBI:15378"/>
        <dbReference type="ChEBI" id="CHEBI:30013"/>
        <dbReference type="ChEBI" id="CHEBI:30616"/>
        <dbReference type="ChEBI" id="CHEBI:61977"/>
        <dbReference type="ChEBI" id="CHEBI:456216"/>
        <dbReference type="EC" id="2.7.11.1"/>
    </reaction>
</comment>
<keyword evidence="5" id="KW-0479">Metal-binding</keyword>
<keyword evidence="9" id="KW-0106">Calcium</keyword>
<evidence type="ECO:0000256" key="15">
    <source>
        <dbReference type="RuleBase" id="RU000304"/>
    </source>
</evidence>
<dbReference type="InterPro" id="IPR001849">
    <property type="entry name" value="PH_domain"/>
</dbReference>
<dbReference type="EMBL" id="CAJZBQ010000036">
    <property type="protein sequence ID" value="CAG9324607.1"/>
    <property type="molecule type" value="Genomic_DNA"/>
</dbReference>
<dbReference type="GO" id="GO:0005524">
    <property type="term" value="F:ATP binding"/>
    <property type="evidence" value="ECO:0007669"/>
    <property type="project" value="UniProtKB-UniRule"/>
</dbReference>
<feature type="domain" description="PH" evidence="17">
    <location>
        <begin position="30"/>
        <end position="126"/>
    </location>
</feature>
<evidence type="ECO:0000256" key="14">
    <source>
        <dbReference type="PROSITE-ProRule" id="PRU10141"/>
    </source>
</evidence>
<evidence type="ECO:0000256" key="5">
    <source>
        <dbReference type="ARBA" id="ARBA00022723"/>
    </source>
</evidence>